<comment type="caution">
    <text evidence="1">The sequence shown here is derived from an EMBL/GenBank/DDBJ whole genome shotgun (WGS) entry which is preliminary data.</text>
</comment>
<feature type="non-terminal residue" evidence="1">
    <location>
        <position position="95"/>
    </location>
</feature>
<accession>X0UX37</accession>
<protein>
    <submittedName>
        <fullName evidence="1">Uncharacterized protein</fullName>
    </submittedName>
</protein>
<gene>
    <name evidence="1" type="ORF">S01H1_19261</name>
</gene>
<proteinExistence type="predicted"/>
<dbReference type="EMBL" id="BARS01010386">
    <property type="protein sequence ID" value="GAF92980.1"/>
    <property type="molecule type" value="Genomic_DNA"/>
</dbReference>
<name>X0UX37_9ZZZZ</name>
<dbReference type="AlphaFoldDB" id="X0UX37"/>
<reference evidence="1" key="1">
    <citation type="journal article" date="2014" name="Front. Microbiol.">
        <title>High frequency of phylogenetically diverse reductive dehalogenase-homologous genes in deep subseafloor sedimentary metagenomes.</title>
        <authorList>
            <person name="Kawai M."/>
            <person name="Futagami T."/>
            <person name="Toyoda A."/>
            <person name="Takaki Y."/>
            <person name="Nishi S."/>
            <person name="Hori S."/>
            <person name="Arai W."/>
            <person name="Tsubouchi T."/>
            <person name="Morono Y."/>
            <person name="Uchiyama I."/>
            <person name="Ito T."/>
            <person name="Fujiyama A."/>
            <person name="Inagaki F."/>
            <person name="Takami H."/>
        </authorList>
    </citation>
    <scope>NUCLEOTIDE SEQUENCE</scope>
    <source>
        <strain evidence="1">Expedition CK06-06</strain>
    </source>
</reference>
<evidence type="ECO:0000313" key="1">
    <source>
        <dbReference type="EMBL" id="GAF92980.1"/>
    </source>
</evidence>
<organism evidence="1">
    <name type="scientific">marine sediment metagenome</name>
    <dbReference type="NCBI Taxonomy" id="412755"/>
    <lineage>
        <taxon>unclassified sequences</taxon>
        <taxon>metagenomes</taxon>
        <taxon>ecological metagenomes</taxon>
    </lineage>
</organism>
<sequence length="95" mass="9641">MCGAAHRTIELQYINGSTEPSVDDVLAGNTSSAGGIVEKVTVWTGTWAGGDAAGMIELSSPVGLSSQTADANPFTAFTLSENIDNSTTEASSVMA</sequence>